<evidence type="ECO:0000256" key="3">
    <source>
        <dbReference type="ARBA" id="ARBA00022692"/>
    </source>
</evidence>
<keyword evidence="9" id="KW-1185">Reference proteome</keyword>
<dbReference type="EMBL" id="KB454509">
    <property type="protein sequence ID" value="EME29362.1"/>
    <property type="molecule type" value="Genomic_DNA"/>
</dbReference>
<dbReference type="Proteomes" id="UP000030680">
    <property type="component" value="Unassembled WGS sequence"/>
</dbReference>
<evidence type="ECO:0000259" key="7">
    <source>
        <dbReference type="Pfam" id="PF13850"/>
    </source>
</evidence>
<evidence type="ECO:0000259" key="6">
    <source>
        <dbReference type="Pfam" id="PF07970"/>
    </source>
</evidence>
<evidence type="ECO:0000256" key="1">
    <source>
        <dbReference type="ARBA" id="ARBA00004141"/>
    </source>
</evidence>
<dbReference type="OMA" id="LAYEWIG"/>
<feature type="domain" description="Endoplasmic reticulum vesicle transporter C-terminal" evidence="6">
    <location>
        <begin position="106"/>
        <end position="170"/>
    </location>
</feature>
<comment type="subcellular location">
    <subcellularLocation>
        <location evidence="1">Membrane</location>
        <topology evidence="1">Multi-pass membrane protein</topology>
    </subcellularLocation>
</comment>
<dbReference type="InterPro" id="IPR045888">
    <property type="entry name" value="Erv"/>
</dbReference>
<dbReference type="InterPro" id="IPR039542">
    <property type="entry name" value="Erv_N"/>
</dbReference>
<evidence type="ECO:0000256" key="2">
    <source>
        <dbReference type="ARBA" id="ARBA00005648"/>
    </source>
</evidence>
<accession>M2XH30</accession>
<dbReference type="Pfam" id="PF07970">
    <property type="entry name" value="COPIIcoated_ERV"/>
    <property type="match status" value="1"/>
</dbReference>
<evidence type="ECO:0000256" key="5">
    <source>
        <dbReference type="ARBA" id="ARBA00023136"/>
    </source>
</evidence>
<keyword evidence="3" id="KW-0812">Transmembrane</keyword>
<sequence>MILLIISEVGRYWKPQVTTHLVVDYNREESFEIYLDITFPHIGCGALGLDTMDATGDSQLEVVNSKLSKFRVFQNGSQVLWNQSIVEKDGKVHSFVLEEATNCKSCYGAQISTDQCCNTCEEEVLLAYEWIGWSYQVEQFEQCHMEGVVQWVQSVLSQGCHFQGTIEVAK</sequence>
<name>M2XH30_GALSU</name>
<dbReference type="GO" id="GO:0016020">
    <property type="term" value="C:membrane"/>
    <property type="evidence" value="ECO:0007669"/>
    <property type="project" value="UniProtKB-SubCell"/>
</dbReference>
<feature type="domain" description="Endoplasmic reticulum vesicle transporter N-terminal" evidence="7">
    <location>
        <begin position="1"/>
        <end position="60"/>
    </location>
</feature>
<dbReference type="OrthoDB" id="270930at2759"/>
<dbReference type="Pfam" id="PF13850">
    <property type="entry name" value="ERGIC_N"/>
    <property type="match status" value="1"/>
</dbReference>
<dbReference type="RefSeq" id="XP_005705882.1">
    <property type="nucleotide sequence ID" value="XM_005705825.1"/>
</dbReference>
<dbReference type="Gramene" id="EME29362">
    <property type="protein sequence ID" value="EME29362"/>
    <property type="gene ID" value="Gasu_31910"/>
</dbReference>
<comment type="similarity">
    <text evidence="2">Belongs to the ERGIC family.</text>
</comment>
<dbReference type="KEGG" id="gsl:Gasu_31910"/>
<dbReference type="eggNOG" id="KOG2667">
    <property type="taxonomic scope" value="Eukaryota"/>
</dbReference>
<dbReference type="STRING" id="130081.M2XH30"/>
<organism evidence="8 9">
    <name type="scientific">Galdieria sulphuraria</name>
    <name type="common">Red alga</name>
    <dbReference type="NCBI Taxonomy" id="130081"/>
    <lineage>
        <taxon>Eukaryota</taxon>
        <taxon>Rhodophyta</taxon>
        <taxon>Bangiophyceae</taxon>
        <taxon>Galdieriales</taxon>
        <taxon>Galdieriaceae</taxon>
        <taxon>Galdieria</taxon>
    </lineage>
</organism>
<keyword evidence="4" id="KW-1133">Transmembrane helix</keyword>
<evidence type="ECO:0000313" key="8">
    <source>
        <dbReference type="EMBL" id="EME29362.1"/>
    </source>
</evidence>
<protein>
    <submittedName>
        <fullName evidence="8">Uncharacterized protein</fullName>
    </submittedName>
</protein>
<evidence type="ECO:0000313" key="9">
    <source>
        <dbReference type="Proteomes" id="UP000030680"/>
    </source>
</evidence>
<dbReference type="PANTHER" id="PTHR10984:SF25">
    <property type="entry name" value="ENDOPLASMIC RETICULUM-GOLGI INTERMEDIATE COMPARTMENT PROTEIN 3"/>
    <property type="match status" value="1"/>
</dbReference>
<evidence type="ECO:0000256" key="4">
    <source>
        <dbReference type="ARBA" id="ARBA00022989"/>
    </source>
</evidence>
<reference evidence="9" key="1">
    <citation type="journal article" date="2013" name="Science">
        <title>Gene transfer from bacteria and archaea facilitated evolution of an extremophilic eukaryote.</title>
        <authorList>
            <person name="Schonknecht G."/>
            <person name="Chen W.H."/>
            <person name="Ternes C.M."/>
            <person name="Barbier G.G."/>
            <person name="Shrestha R.P."/>
            <person name="Stanke M."/>
            <person name="Brautigam A."/>
            <person name="Baker B.J."/>
            <person name="Banfield J.F."/>
            <person name="Garavito R.M."/>
            <person name="Carr K."/>
            <person name="Wilkerson C."/>
            <person name="Rensing S.A."/>
            <person name="Gagneul D."/>
            <person name="Dickenson N.E."/>
            <person name="Oesterhelt C."/>
            <person name="Lercher M.J."/>
            <person name="Weber A.P."/>
        </authorList>
    </citation>
    <scope>NUCLEOTIDE SEQUENCE [LARGE SCALE GENOMIC DNA]</scope>
    <source>
        <strain evidence="9">074W</strain>
    </source>
</reference>
<gene>
    <name evidence="8" type="ORF">Gasu_31910</name>
</gene>
<dbReference type="GO" id="GO:0030134">
    <property type="term" value="C:COPII-coated ER to Golgi transport vesicle"/>
    <property type="evidence" value="ECO:0007669"/>
    <property type="project" value="TreeGrafter"/>
</dbReference>
<keyword evidence="5" id="KW-0472">Membrane</keyword>
<dbReference type="AlphaFoldDB" id="M2XH30"/>
<proteinExistence type="inferred from homology"/>
<dbReference type="GO" id="GO:0005783">
    <property type="term" value="C:endoplasmic reticulum"/>
    <property type="evidence" value="ECO:0007669"/>
    <property type="project" value="TreeGrafter"/>
</dbReference>
<dbReference type="InterPro" id="IPR012936">
    <property type="entry name" value="Erv_C"/>
</dbReference>
<dbReference type="GeneID" id="17088166"/>
<dbReference type="PANTHER" id="PTHR10984">
    <property type="entry name" value="ENDOPLASMIC RETICULUM-GOLGI INTERMEDIATE COMPARTMENT PROTEIN"/>
    <property type="match status" value="1"/>
</dbReference>